<evidence type="ECO:0000256" key="1">
    <source>
        <dbReference type="SAM" id="MobiDB-lite"/>
    </source>
</evidence>
<proteinExistence type="predicted"/>
<dbReference type="Proteomes" id="UP000314294">
    <property type="component" value="Unassembled WGS sequence"/>
</dbReference>
<accession>A0A4Z2F9N4</accession>
<name>A0A4Z2F9N4_9TELE</name>
<sequence length="79" mass="8292">MVPGRPTGPQRIPAGGTDLEGAQAVCPSPRSGVSEQQQNNGCEPLSFLLLSASPAEVYPSWLRVSFLPLNRAAMISTAL</sequence>
<evidence type="ECO:0000313" key="3">
    <source>
        <dbReference type="Proteomes" id="UP000314294"/>
    </source>
</evidence>
<evidence type="ECO:0000313" key="2">
    <source>
        <dbReference type="EMBL" id="TNN37888.1"/>
    </source>
</evidence>
<organism evidence="2 3">
    <name type="scientific">Liparis tanakae</name>
    <name type="common">Tanaka's snailfish</name>
    <dbReference type="NCBI Taxonomy" id="230148"/>
    <lineage>
        <taxon>Eukaryota</taxon>
        <taxon>Metazoa</taxon>
        <taxon>Chordata</taxon>
        <taxon>Craniata</taxon>
        <taxon>Vertebrata</taxon>
        <taxon>Euteleostomi</taxon>
        <taxon>Actinopterygii</taxon>
        <taxon>Neopterygii</taxon>
        <taxon>Teleostei</taxon>
        <taxon>Neoteleostei</taxon>
        <taxon>Acanthomorphata</taxon>
        <taxon>Eupercaria</taxon>
        <taxon>Perciformes</taxon>
        <taxon>Cottioidei</taxon>
        <taxon>Cottales</taxon>
        <taxon>Liparidae</taxon>
        <taxon>Liparis</taxon>
    </lineage>
</organism>
<protein>
    <submittedName>
        <fullName evidence="2">Uncharacterized protein</fullName>
    </submittedName>
</protein>
<dbReference type="EMBL" id="SRLO01001429">
    <property type="protein sequence ID" value="TNN37888.1"/>
    <property type="molecule type" value="Genomic_DNA"/>
</dbReference>
<keyword evidence="3" id="KW-1185">Reference proteome</keyword>
<dbReference type="AlphaFoldDB" id="A0A4Z2F9N4"/>
<feature type="region of interest" description="Disordered" evidence="1">
    <location>
        <begin position="1"/>
        <end position="38"/>
    </location>
</feature>
<reference evidence="2 3" key="1">
    <citation type="submission" date="2019-03" db="EMBL/GenBank/DDBJ databases">
        <title>First draft genome of Liparis tanakae, snailfish: a comprehensive survey of snailfish specific genes.</title>
        <authorList>
            <person name="Kim W."/>
            <person name="Song I."/>
            <person name="Jeong J.-H."/>
            <person name="Kim D."/>
            <person name="Kim S."/>
            <person name="Ryu S."/>
            <person name="Song J.Y."/>
            <person name="Lee S.K."/>
        </authorList>
    </citation>
    <scope>NUCLEOTIDE SEQUENCE [LARGE SCALE GENOMIC DNA]</scope>
    <source>
        <tissue evidence="2">Muscle</tissue>
    </source>
</reference>
<comment type="caution">
    <text evidence="2">The sequence shown here is derived from an EMBL/GenBank/DDBJ whole genome shotgun (WGS) entry which is preliminary data.</text>
</comment>
<gene>
    <name evidence="2" type="ORF">EYF80_051950</name>
</gene>